<comment type="caution">
    <text evidence="1">The sequence shown here is derived from an EMBL/GenBank/DDBJ whole genome shotgun (WGS) entry which is preliminary data.</text>
</comment>
<reference evidence="1" key="1">
    <citation type="submission" date="2022-07" db="EMBL/GenBank/DDBJ databases">
        <authorList>
            <person name="Macas J."/>
            <person name="Novak P."/>
            <person name="Neumann P."/>
        </authorList>
    </citation>
    <scope>NUCLEOTIDE SEQUENCE</scope>
</reference>
<evidence type="ECO:0000313" key="1">
    <source>
        <dbReference type="EMBL" id="CAH9105478.1"/>
    </source>
</evidence>
<dbReference type="EMBL" id="CAMAPF010000131">
    <property type="protein sequence ID" value="CAH9105478.1"/>
    <property type="molecule type" value="Genomic_DNA"/>
</dbReference>
<evidence type="ECO:0000313" key="2">
    <source>
        <dbReference type="Proteomes" id="UP001152523"/>
    </source>
</evidence>
<gene>
    <name evidence="1" type="ORF">CEPIT_LOCUS17232</name>
</gene>
<keyword evidence="2" id="KW-1185">Reference proteome</keyword>
<protein>
    <recommendedName>
        <fullName evidence="3">RNase H type-1 domain-containing protein</fullName>
    </recommendedName>
</protein>
<accession>A0AAV0DRJ7</accession>
<proteinExistence type="predicted"/>
<dbReference type="AlphaFoldDB" id="A0AAV0DRJ7"/>
<name>A0AAV0DRJ7_9ASTE</name>
<organism evidence="1 2">
    <name type="scientific">Cuscuta epithymum</name>
    <dbReference type="NCBI Taxonomy" id="186058"/>
    <lineage>
        <taxon>Eukaryota</taxon>
        <taxon>Viridiplantae</taxon>
        <taxon>Streptophyta</taxon>
        <taxon>Embryophyta</taxon>
        <taxon>Tracheophyta</taxon>
        <taxon>Spermatophyta</taxon>
        <taxon>Magnoliopsida</taxon>
        <taxon>eudicotyledons</taxon>
        <taxon>Gunneridae</taxon>
        <taxon>Pentapetalae</taxon>
        <taxon>asterids</taxon>
        <taxon>lamiids</taxon>
        <taxon>Solanales</taxon>
        <taxon>Convolvulaceae</taxon>
        <taxon>Cuscuteae</taxon>
        <taxon>Cuscuta</taxon>
        <taxon>Cuscuta subgen. Cuscuta</taxon>
    </lineage>
</organism>
<evidence type="ECO:0008006" key="3">
    <source>
        <dbReference type="Google" id="ProtNLM"/>
    </source>
</evidence>
<sequence>MQADSTLDAEIKALIFATRWSMDIGFSHFQVEVDSEVALRYVVDERSGRWRISVQEMLLISNRKLVSFRHV</sequence>
<dbReference type="Proteomes" id="UP001152523">
    <property type="component" value="Unassembled WGS sequence"/>
</dbReference>